<dbReference type="InterPro" id="IPR045864">
    <property type="entry name" value="aa-tRNA-synth_II/BPL/LPL"/>
</dbReference>
<proteinExistence type="predicted"/>
<name>A0A5N8VVE5_9ACTN</name>
<feature type="domain" description="Aminoacyl-transfer RNA synthetases class-II family profile" evidence="1">
    <location>
        <begin position="239"/>
        <end position="389"/>
    </location>
</feature>
<protein>
    <recommendedName>
        <fullName evidence="1">Aminoacyl-transfer RNA synthetases class-II family profile domain-containing protein</fullName>
    </recommendedName>
</protein>
<reference evidence="2 3" key="1">
    <citation type="submission" date="2019-07" db="EMBL/GenBank/DDBJ databases">
        <title>New species of Amycolatopsis and Streptomyces.</title>
        <authorList>
            <person name="Duangmal K."/>
            <person name="Teo W.F.A."/>
            <person name="Lipun K."/>
        </authorList>
    </citation>
    <scope>NUCLEOTIDE SEQUENCE [LARGE SCALE GENOMIC DNA]</scope>
    <source>
        <strain evidence="2 3">TISTR 2346</strain>
    </source>
</reference>
<dbReference type="SUPFAM" id="SSF55681">
    <property type="entry name" value="Class II aaRS and biotin synthetases"/>
    <property type="match status" value="1"/>
</dbReference>
<comment type="caution">
    <text evidence="2">The sequence shown here is derived from an EMBL/GenBank/DDBJ whole genome shotgun (WGS) entry which is preliminary data.</text>
</comment>
<dbReference type="OrthoDB" id="583154at2"/>
<dbReference type="Gene3D" id="3.30.930.10">
    <property type="entry name" value="Bira Bifunctional Protein, Domain 2"/>
    <property type="match status" value="1"/>
</dbReference>
<keyword evidence="3" id="KW-1185">Reference proteome</keyword>
<evidence type="ECO:0000313" key="3">
    <source>
        <dbReference type="Proteomes" id="UP000326979"/>
    </source>
</evidence>
<dbReference type="PROSITE" id="PS50862">
    <property type="entry name" value="AA_TRNA_LIGASE_II"/>
    <property type="match status" value="1"/>
</dbReference>
<dbReference type="Proteomes" id="UP000326979">
    <property type="component" value="Unassembled WGS sequence"/>
</dbReference>
<dbReference type="AlphaFoldDB" id="A0A5N8VVE5"/>
<gene>
    <name evidence="2" type="ORF">FNH04_03085</name>
</gene>
<evidence type="ECO:0000259" key="1">
    <source>
        <dbReference type="PROSITE" id="PS50862"/>
    </source>
</evidence>
<sequence>MHDYSVPLQPPVPLRLSDELSKRIFFVAEEIESFTLKTGSTGVEAVQVSTSRSVDSAELTRKIGQMVASDVLPQRAIRSREIWRSPHQERTRDDVFEEMLATGSVTESGEGQFGFGEPFIGLVSYLDKTFSDIAVDRFGAELRTYPALIRTEVLSRSGYISSFPQFLLTANRLHSDADHYQDFVGEIESAASAEDSGALAEKALERHGTHAGYVLSPAVCYHVYQQYAGALISSPGKAVTAVGKCFRHESRYHRSLERLWEFTMREVVFIGTREYVAQARHDIMAAVWEVIEEMGLPGRCETASDPFFLNVQAAQKVWSQRALELKYELQLPVGGGRSVAAASFNVHGQNLGSAFDLRNPDSAAAFTGCAAFGLERIAYAFLCQFGLDPGNWPDRVRSGI</sequence>
<dbReference type="RefSeq" id="WP_152780027.1">
    <property type="nucleotide sequence ID" value="NZ_BAABEQ010000060.1"/>
</dbReference>
<dbReference type="InterPro" id="IPR006195">
    <property type="entry name" value="aa-tRNA-synth_II"/>
</dbReference>
<dbReference type="EMBL" id="VJZE01000009">
    <property type="protein sequence ID" value="MPY38959.1"/>
    <property type="molecule type" value="Genomic_DNA"/>
</dbReference>
<organism evidence="2 3">
    <name type="scientific">Streptomyces phyllanthi</name>
    <dbReference type="NCBI Taxonomy" id="1803180"/>
    <lineage>
        <taxon>Bacteria</taxon>
        <taxon>Bacillati</taxon>
        <taxon>Actinomycetota</taxon>
        <taxon>Actinomycetes</taxon>
        <taxon>Kitasatosporales</taxon>
        <taxon>Streptomycetaceae</taxon>
        <taxon>Streptomyces</taxon>
    </lineage>
</organism>
<evidence type="ECO:0000313" key="2">
    <source>
        <dbReference type="EMBL" id="MPY38959.1"/>
    </source>
</evidence>
<accession>A0A5N8VVE5</accession>